<dbReference type="InterPro" id="IPR044668">
    <property type="entry name" value="PuuD-like"/>
</dbReference>
<dbReference type="InterPro" id="IPR011697">
    <property type="entry name" value="Peptidase_C26"/>
</dbReference>
<dbReference type="Proteomes" id="UP000093902">
    <property type="component" value="Unassembled WGS sequence"/>
</dbReference>
<evidence type="ECO:0000313" key="2">
    <source>
        <dbReference type="Proteomes" id="UP000093902"/>
    </source>
</evidence>
<proteinExistence type="predicted"/>
<evidence type="ECO:0000313" key="1">
    <source>
        <dbReference type="EMBL" id="OBB32514.1"/>
    </source>
</evidence>
<name>A0A1A0RFN5_MYCPR</name>
<dbReference type="OrthoDB" id="9813383at2"/>
<dbReference type="PROSITE" id="PS51273">
    <property type="entry name" value="GATASE_TYPE_1"/>
    <property type="match status" value="1"/>
</dbReference>
<dbReference type="GO" id="GO:0033969">
    <property type="term" value="F:gamma-glutamyl-gamma-aminobutyrate hydrolase activity"/>
    <property type="evidence" value="ECO:0007669"/>
    <property type="project" value="TreeGrafter"/>
</dbReference>
<dbReference type="Pfam" id="PF07722">
    <property type="entry name" value="Peptidase_C26"/>
    <property type="match status" value="1"/>
</dbReference>
<dbReference type="Gene3D" id="3.40.50.880">
    <property type="match status" value="1"/>
</dbReference>
<comment type="caution">
    <text evidence="1">The sequence shown here is derived from an EMBL/GenBank/DDBJ whole genome shotgun (WGS) entry which is preliminary data.</text>
</comment>
<reference evidence="2" key="1">
    <citation type="submission" date="2016-06" db="EMBL/GenBank/DDBJ databases">
        <authorList>
            <person name="Sutton G."/>
            <person name="Brinkac L."/>
            <person name="Sanka R."/>
            <person name="Adams M."/>
            <person name="Lau E."/>
            <person name="Mehaffy C."/>
            <person name="Tameris M."/>
            <person name="Hatherill M."/>
            <person name="Hanekom W."/>
            <person name="Mahomed H."/>
            <person name="Mcshane H."/>
        </authorList>
    </citation>
    <scope>NUCLEOTIDE SEQUENCE [LARGE SCALE GENOMIC DNA]</scope>
    <source>
        <strain evidence="2">852002-51209_SCH5440388</strain>
    </source>
</reference>
<sequence>MTVVGVVCGLGADGFLASHRNHIDAVVRAEGVPVLIPATLDPARALRLADRIDALLLLSGGDIHPRRYGETTRATLMGVDAQRDQVELAILERAIRRGIKTFGICRGAQMLAVAHGGRLHQDLPAYGVRKHMADTVDGGYASIRHGVEIKPGSLAGELFPNLTEVNSQHHQAVSDTGSLTATAWSPDGVVEAIEGENCFGVQWHPELIYTENPAHLKPFEWLVRK</sequence>
<dbReference type="PANTHER" id="PTHR43235">
    <property type="entry name" value="GLUTAMINE AMIDOTRANSFERASE PB2B2.05-RELATED"/>
    <property type="match status" value="1"/>
</dbReference>
<protein>
    <submittedName>
        <fullName evidence="1">Uncharacterized protein</fullName>
    </submittedName>
</protein>
<dbReference type="GO" id="GO:0005829">
    <property type="term" value="C:cytosol"/>
    <property type="evidence" value="ECO:0007669"/>
    <property type="project" value="TreeGrafter"/>
</dbReference>
<dbReference type="InterPro" id="IPR029062">
    <property type="entry name" value="Class_I_gatase-like"/>
</dbReference>
<dbReference type="SUPFAM" id="SSF52317">
    <property type="entry name" value="Class I glutamine amidotransferase-like"/>
    <property type="match status" value="1"/>
</dbReference>
<dbReference type="AlphaFoldDB" id="A0A1A0RFN5"/>
<organism evidence="1 2">
    <name type="scientific">Mycolicibacterium peregrinum</name>
    <name type="common">Mycobacterium peregrinum</name>
    <dbReference type="NCBI Taxonomy" id="43304"/>
    <lineage>
        <taxon>Bacteria</taxon>
        <taxon>Bacillati</taxon>
        <taxon>Actinomycetota</taxon>
        <taxon>Actinomycetes</taxon>
        <taxon>Mycobacteriales</taxon>
        <taxon>Mycobacteriaceae</taxon>
        <taxon>Mycolicibacterium</taxon>
    </lineage>
</organism>
<dbReference type="GO" id="GO:0006598">
    <property type="term" value="P:polyamine catabolic process"/>
    <property type="evidence" value="ECO:0007669"/>
    <property type="project" value="TreeGrafter"/>
</dbReference>
<dbReference type="RefSeq" id="WP_064931024.1">
    <property type="nucleotide sequence ID" value="NZ_LZSO01000012.1"/>
</dbReference>
<gene>
    <name evidence="1" type="ORF">A5792_02125</name>
</gene>
<dbReference type="PANTHER" id="PTHR43235:SF1">
    <property type="entry name" value="GLUTAMINE AMIDOTRANSFERASE PB2B2.05-RELATED"/>
    <property type="match status" value="1"/>
</dbReference>
<accession>A0A1A0RFN5</accession>
<dbReference type="CDD" id="cd01745">
    <property type="entry name" value="GATase1_2"/>
    <property type="match status" value="1"/>
</dbReference>
<dbReference type="EMBL" id="LZSO01000012">
    <property type="protein sequence ID" value="OBB32514.1"/>
    <property type="molecule type" value="Genomic_DNA"/>
</dbReference>